<feature type="active site" description="Proton acceptor" evidence="4">
    <location>
        <position position="236"/>
    </location>
</feature>
<feature type="domain" description="Chorismate-utilising enzyme C-terminal" evidence="5">
    <location>
        <begin position="216"/>
        <end position="468"/>
    </location>
</feature>
<proteinExistence type="inferred from homology"/>
<dbReference type="InterPro" id="IPR005801">
    <property type="entry name" value="ADC_synthase"/>
</dbReference>
<dbReference type="InterPro" id="IPR015890">
    <property type="entry name" value="Chorismate_C"/>
</dbReference>
<keyword evidence="4" id="KW-0474">Menaquinone biosynthesis</keyword>
<name>A0A2N0ZND5_9BACI</name>
<dbReference type="GO" id="GO:0000287">
    <property type="term" value="F:magnesium ion binding"/>
    <property type="evidence" value="ECO:0007669"/>
    <property type="project" value="UniProtKB-UniRule"/>
</dbReference>
<dbReference type="AlphaFoldDB" id="A0A2N0ZND5"/>
<dbReference type="EC" id="5.4.4.2" evidence="4"/>
<dbReference type="Pfam" id="PF00425">
    <property type="entry name" value="Chorismate_bind"/>
    <property type="match status" value="1"/>
</dbReference>
<dbReference type="Gene3D" id="3.60.120.10">
    <property type="entry name" value="Anthranilate synthase"/>
    <property type="match status" value="1"/>
</dbReference>
<evidence type="ECO:0000259" key="5">
    <source>
        <dbReference type="Pfam" id="PF00425"/>
    </source>
</evidence>
<accession>A0A2N0ZND5</accession>
<sequence>MKDSSYGAVIGGIFLVTIQHTELKEGIQKAIAKAKNLEKPVLVSEVQKVDQVEPLNVFTAGHQDYFGERFFWKGSSDEIFIIGIGICEHIQSDQVTDRFFHVEKQWKNVMEEAVVLNPYGLEGTGPTMFGGFSFDPLKEKTELWSKFSDSIFHIPRFMYSQYDGQSYMTTNIVCTQHDDESLLQKVLNERKQLLSCSSSLQDSANNIISQEEIAPQQWKNAVGQVVNAMKNGDMKKVVLARETRLSYEKPIRIESVLNKLIKNQKNSFIFAFESNGDCFIGASPERLVKKQGKQLFTTCLAGSIKRGLTPDEDEQLGNELLSDQKNLIEHQYVVDMIKRAMEQVSSNVELPNGPVLLKLRDIQHLYTPVTAEAGENSSLLSLIERLHPTPALGGVPREKAVETIRELEALDRGLYGSPLGWLDYKGNGDFAVALRSGLIQQNEASIFAGCGVVKDSDIDSEYQETNIKFRPMLTALGGNKQ</sequence>
<dbReference type="UniPathway" id="UPA00079"/>
<comment type="catalytic activity">
    <reaction evidence="1 4">
        <text>chorismate = isochorismate</text>
        <dbReference type="Rhea" id="RHEA:18985"/>
        <dbReference type="ChEBI" id="CHEBI:29748"/>
        <dbReference type="ChEBI" id="CHEBI:29780"/>
        <dbReference type="EC" id="5.4.4.2"/>
    </reaction>
</comment>
<dbReference type="GO" id="GO:0008909">
    <property type="term" value="F:isochorismate synthase activity"/>
    <property type="evidence" value="ECO:0007669"/>
    <property type="project" value="UniProtKB-UniRule"/>
</dbReference>
<dbReference type="HAMAP" id="MF_01935">
    <property type="entry name" value="MenF"/>
    <property type="match status" value="1"/>
</dbReference>
<comment type="similarity">
    <text evidence="2 4">Belongs to the isochorismate synthase family.</text>
</comment>
<dbReference type="InterPro" id="IPR019999">
    <property type="entry name" value="Anth_synth_I-like"/>
</dbReference>
<dbReference type="PANTHER" id="PTHR42839:SF1">
    <property type="entry name" value="ISOCHORISMATE SYNTHASE MENF"/>
    <property type="match status" value="1"/>
</dbReference>
<reference evidence="6 7" key="1">
    <citation type="journal article" date="2010" name="Int. J. Syst. Evol. Microbiol.">
        <title>Bacillus horneckiae sp. nov., isolated from a spacecraft-assembly clean room.</title>
        <authorList>
            <person name="Vaishampayan P."/>
            <person name="Probst A."/>
            <person name="Krishnamurthi S."/>
            <person name="Ghosh S."/>
            <person name="Osman S."/>
            <person name="McDowall A."/>
            <person name="Ruckmani A."/>
            <person name="Mayilraj S."/>
            <person name="Venkateswaran K."/>
        </authorList>
    </citation>
    <scope>NUCLEOTIDE SEQUENCE [LARGE SCALE GENOMIC DNA]</scope>
    <source>
        <strain evidence="7">1PO1SC</strain>
    </source>
</reference>
<dbReference type="Proteomes" id="UP000233343">
    <property type="component" value="Unassembled WGS sequence"/>
</dbReference>
<evidence type="ECO:0000256" key="4">
    <source>
        <dbReference type="HAMAP-Rule" id="MF_01935"/>
    </source>
</evidence>
<evidence type="ECO:0000256" key="1">
    <source>
        <dbReference type="ARBA" id="ARBA00000799"/>
    </source>
</evidence>
<comment type="cofactor">
    <cofactor evidence="4">
        <name>Mg(2+)</name>
        <dbReference type="ChEBI" id="CHEBI:18420"/>
    </cofactor>
</comment>
<evidence type="ECO:0000256" key="3">
    <source>
        <dbReference type="ARBA" id="ARBA00023235"/>
    </source>
</evidence>
<comment type="caution">
    <text evidence="6">The sequence shown here is derived from an EMBL/GenBank/DDBJ whole genome shotgun (WGS) entry which is preliminary data.</text>
</comment>
<keyword evidence="4" id="KW-0479">Metal-binding</keyword>
<dbReference type="PANTHER" id="PTHR42839">
    <property type="entry name" value="ISOCHORISMATE SYNTHASE ENTC"/>
    <property type="match status" value="1"/>
</dbReference>
<dbReference type="EMBL" id="PISD01000001">
    <property type="protein sequence ID" value="PKG30996.1"/>
    <property type="molecule type" value="Genomic_DNA"/>
</dbReference>
<protein>
    <recommendedName>
        <fullName evidence="4">Isochorismate synthase MenF</fullName>
        <ecNumber evidence="4">5.4.4.2</ecNumber>
    </recommendedName>
    <alternativeName>
        <fullName evidence="4">Isochorismate mutase</fullName>
    </alternativeName>
</protein>
<comment type="pathway">
    <text evidence="4">Quinol/quinone metabolism; 1,4-dihydroxy-2-naphthoate biosynthesis; 1,4-dihydroxy-2-naphthoate from chorismate: step 1/7.</text>
</comment>
<keyword evidence="3 4" id="KW-0413">Isomerase</keyword>
<dbReference type="InterPro" id="IPR034681">
    <property type="entry name" value="MenF"/>
</dbReference>
<dbReference type="InterPro" id="IPR004561">
    <property type="entry name" value="IsoChor_synthase"/>
</dbReference>
<comment type="pathway">
    <text evidence="4">Quinol/quinone metabolism; menaquinone biosynthesis.</text>
</comment>
<evidence type="ECO:0000256" key="2">
    <source>
        <dbReference type="ARBA" id="ARBA00005297"/>
    </source>
</evidence>
<keyword evidence="7" id="KW-1185">Reference proteome</keyword>
<dbReference type="GO" id="GO:0009697">
    <property type="term" value="P:salicylic acid biosynthetic process"/>
    <property type="evidence" value="ECO:0007669"/>
    <property type="project" value="TreeGrafter"/>
</dbReference>
<keyword evidence="4" id="KW-0460">Magnesium</keyword>
<feature type="active site" description="Proton donor" evidence="4">
    <location>
        <position position="285"/>
    </location>
</feature>
<dbReference type="GO" id="GO:0009234">
    <property type="term" value="P:menaquinone biosynthetic process"/>
    <property type="evidence" value="ECO:0007669"/>
    <property type="project" value="UniProtKB-UniRule"/>
</dbReference>
<dbReference type="NCBIfam" id="TIGR00543">
    <property type="entry name" value="isochor_syn"/>
    <property type="match status" value="1"/>
</dbReference>
<evidence type="ECO:0000313" key="6">
    <source>
        <dbReference type="EMBL" id="PKG30996.1"/>
    </source>
</evidence>
<dbReference type="PRINTS" id="PR00095">
    <property type="entry name" value="ANTSNTHASEI"/>
</dbReference>
<feature type="binding site" evidence="4">
    <location>
        <position position="464"/>
    </location>
    <ligand>
        <name>Mg(2+)</name>
        <dbReference type="ChEBI" id="CHEBI:18420"/>
    </ligand>
</feature>
<gene>
    <name evidence="4" type="primary">menF</name>
    <name evidence="6" type="ORF">CWS20_00175</name>
</gene>
<evidence type="ECO:0000313" key="7">
    <source>
        <dbReference type="Proteomes" id="UP000233343"/>
    </source>
</evidence>
<dbReference type="UniPathway" id="UPA01057">
    <property type="reaction ID" value="UER00163"/>
</dbReference>
<dbReference type="SUPFAM" id="SSF56322">
    <property type="entry name" value="ADC synthase"/>
    <property type="match status" value="1"/>
</dbReference>
<comment type="function">
    <text evidence="4">Catalyzes the conversion of chorismate to isochorismate.</text>
</comment>
<feature type="binding site" evidence="4">
    <location>
        <position position="329"/>
    </location>
    <ligand>
        <name>Mg(2+)</name>
        <dbReference type="ChEBI" id="CHEBI:18420"/>
    </ligand>
</feature>
<organism evidence="6 7">
    <name type="scientific">Cytobacillus horneckiae</name>
    <dbReference type="NCBI Taxonomy" id="549687"/>
    <lineage>
        <taxon>Bacteria</taxon>
        <taxon>Bacillati</taxon>
        <taxon>Bacillota</taxon>
        <taxon>Bacilli</taxon>
        <taxon>Bacillales</taxon>
        <taxon>Bacillaceae</taxon>
        <taxon>Cytobacillus</taxon>
    </lineage>
</organism>